<dbReference type="Gene3D" id="6.10.280.150">
    <property type="match status" value="1"/>
</dbReference>
<feature type="region of interest" description="Disordered" evidence="1">
    <location>
        <begin position="69"/>
        <end position="98"/>
    </location>
</feature>
<evidence type="ECO:0000313" key="2">
    <source>
        <dbReference type="EMBL" id="CAI8057137.1"/>
    </source>
</evidence>
<name>A0AA35U0A2_GEOBA</name>
<evidence type="ECO:0000313" key="3">
    <source>
        <dbReference type="Proteomes" id="UP001174909"/>
    </source>
</evidence>
<organism evidence="2 3">
    <name type="scientific">Geodia barretti</name>
    <name type="common">Barrett's horny sponge</name>
    <dbReference type="NCBI Taxonomy" id="519541"/>
    <lineage>
        <taxon>Eukaryota</taxon>
        <taxon>Metazoa</taxon>
        <taxon>Porifera</taxon>
        <taxon>Demospongiae</taxon>
        <taxon>Heteroscleromorpha</taxon>
        <taxon>Tetractinellida</taxon>
        <taxon>Astrophorina</taxon>
        <taxon>Geodiidae</taxon>
        <taxon>Geodia</taxon>
    </lineage>
</organism>
<accession>A0AA35U0A2</accession>
<reference evidence="2" key="1">
    <citation type="submission" date="2023-03" db="EMBL/GenBank/DDBJ databases">
        <authorList>
            <person name="Steffen K."/>
            <person name="Cardenas P."/>
        </authorList>
    </citation>
    <scope>NUCLEOTIDE SEQUENCE</scope>
</reference>
<dbReference type="Proteomes" id="UP001174909">
    <property type="component" value="Unassembled WGS sequence"/>
</dbReference>
<keyword evidence="3" id="KW-1185">Reference proteome</keyword>
<protein>
    <submittedName>
        <fullName evidence="2">Wiskott-Aldrich syndrome protein family member 2</fullName>
    </submittedName>
</protein>
<evidence type="ECO:0000256" key="1">
    <source>
        <dbReference type="SAM" id="MobiDB-lite"/>
    </source>
</evidence>
<sequence length="171" mass="19049">MSVLRFSLYPSPSPLSPLPLSLSLTIRSCNAPPALSHLSQYRDDGKDGLKFYTNPDYFFELWAKEQTKQIEKKQKKKAKGARKKKESKKKKVKAVQKKQYAGVDKEFMEQAHLKQGPGDIIIGTPPTTRHSTEIHMREAPPAAPPPPQPLSHAQMAAPTVPPPPHARALLI</sequence>
<proteinExistence type="predicted"/>
<feature type="region of interest" description="Disordered" evidence="1">
    <location>
        <begin position="112"/>
        <end position="171"/>
    </location>
</feature>
<dbReference type="EMBL" id="CASHTH010004423">
    <property type="protein sequence ID" value="CAI8057137.1"/>
    <property type="molecule type" value="Genomic_DNA"/>
</dbReference>
<gene>
    <name evidence="2" type="ORF">GBAR_LOCUS31125</name>
</gene>
<comment type="caution">
    <text evidence="2">The sequence shown here is derived from an EMBL/GenBank/DDBJ whole genome shotgun (WGS) entry which is preliminary data.</text>
</comment>
<dbReference type="AlphaFoldDB" id="A0AA35U0A2"/>
<feature type="compositionally biased region" description="Basic residues" evidence="1">
    <location>
        <begin position="73"/>
        <end position="96"/>
    </location>
</feature>
<feature type="non-terminal residue" evidence="2">
    <location>
        <position position="1"/>
    </location>
</feature>